<accession>A0ABR1U513</accession>
<keyword evidence="2" id="KW-1133">Transmembrane helix</keyword>
<evidence type="ECO:0000313" key="5">
    <source>
        <dbReference type="Proteomes" id="UP001446871"/>
    </source>
</evidence>
<evidence type="ECO:0008006" key="6">
    <source>
        <dbReference type="Google" id="ProtNLM"/>
    </source>
</evidence>
<feature type="region of interest" description="Disordered" evidence="1">
    <location>
        <begin position="509"/>
        <end position="562"/>
    </location>
</feature>
<reference evidence="4 5" key="1">
    <citation type="submission" date="2023-01" db="EMBL/GenBank/DDBJ databases">
        <title>Analysis of 21 Apiospora genomes using comparative genomics revels a genus with tremendous synthesis potential of carbohydrate active enzymes and secondary metabolites.</title>
        <authorList>
            <person name="Sorensen T."/>
        </authorList>
    </citation>
    <scope>NUCLEOTIDE SEQUENCE [LARGE SCALE GENOMIC DNA]</scope>
    <source>
        <strain evidence="4 5">CBS 83171</strain>
    </source>
</reference>
<organism evidence="4 5">
    <name type="scientific">Apiospora saccharicola</name>
    <dbReference type="NCBI Taxonomy" id="335842"/>
    <lineage>
        <taxon>Eukaryota</taxon>
        <taxon>Fungi</taxon>
        <taxon>Dikarya</taxon>
        <taxon>Ascomycota</taxon>
        <taxon>Pezizomycotina</taxon>
        <taxon>Sordariomycetes</taxon>
        <taxon>Xylariomycetidae</taxon>
        <taxon>Amphisphaeriales</taxon>
        <taxon>Apiosporaceae</taxon>
        <taxon>Apiospora</taxon>
    </lineage>
</organism>
<feature type="chain" id="PRO_5047326133" description="Extracellular membrane protein CFEM domain-containing protein" evidence="3">
    <location>
        <begin position="22"/>
        <end position="562"/>
    </location>
</feature>
<evidence type="ECO:0000313" key="4">
    <source>
        <dbReference type="EMBL" id="KAK8053982.1"/>
    </source>
</evidence>
<proteinExistence type="predicted"/>
<evidence type="ECO:0000256" key="3">
    <source>
        <dbReference type="SAM" id="SignalP"/>
    </source>
</evidence>
<sequence>MRISSSTWVSWLAMGGWLAAATDVVYVTDLTIFTELAPCVASALSYNVMSMTYSACPTGVTDLQSCVCSKGNVPSSLQSAISKSVSYSCGSTATDDQASASRAYAAYCNQANITPFPKPTHTVSQYIMDFPEWAELAPCAASAVSYNVMSMTYDLCPTDASLLAPCVCNKNQNSIRVSQAINTSAKSSCSAHAVDVSSAQALFAAYCGLNNGTASFPTPSDPPGDMTYYVTGMTEYQSLAPCAQSALSSAVLSQTYDLCPPGPKALASCACIKDGMPGLVSAVITSGVRYSCDKTASADISSALSVWDNYCSAAKGLITPSGITESVQQTSPPGRTGSSTGSGSGPRPTGVDAGSDSSSNSSADTSKGTKSSVTIIAGAVVGVVLGLGAIGAILFYFMWRRRHAKGGNQEEATQNLTTAPDNGSGKPELDSHALAAMPSAGSPSVSSLRPASPPRAHNVSPVYAHGEGHYSTSKPELSSTPATWKHTELQGNQVLSSQIHPPVPEAYGQPLHEAPGQAHGDSHVTPGQTAVADHTDHSHMGWQPGPVHEMDGGYGGGHYGGE</sequence>
<keyword evidence="2" id="KW-0812">Transmembrane</keyword>
<gene>
    <name evidence="4" type="ORF">PG996_013283</name>
</gene>
<dbReference type="Proteomes" id="UP001446871">
    <property type="component" value="Unassembled WGS sequence"/>
</dbReference>
<protein>
    <recommendedName>
        <fullName evidence="6">Extracellular membrane protein CFEM domain-containing protein</fullName>
    </recommendedName>
</protein>
<feature type="compositionally biased region" description="Gly residues" evidence="1">
    <location>
        <begin position="552"/>
        <end position="562"/>
    </location>
</feature>
<name>A0ABR1U513_9PEZI</name>
<feature type="compositionally biased region" description="Polar residues" evidence="1">
    <location>
        <begin position="470"/>
        <end position="481"/>
    </location>
</feature>
<feature type="region of interest" description="Disordered" evidence="1">
    <location>
        <begin position="407"/>
        <end position="481"/>
    </location>
</feature>
<dbReference type="EMBL" id="JAQQWM010000008">
    <property type="protein sequence ID" value="KAK8053982.1"/>
    <property type="molecule type" value="Genomic_DNA"/>
</dbReference>
<keyword evidence="3" id="KW-0732">Signal</keyword>
<comment type="caution">
    <text evidence="4">The sequence shown here is derived from an EMBL/GenBank/DDBJ whole genome shotgun (WGS) entry which is preliminary data.</text>
</comment>
<feature type="signal peptide" evidence="3">
    <location>
        <begin position="1"/>
        <end position="21"/>
    </location>
</feature>
<feature type="transmembrane region" description="Helical" evidence="2">
    <location>
        <begin position="375"/>
        <end position="399"/>
    </location>
</feature>
<feature type="region of interest" description="Disordered" evidence="1">
    <location>
        <begin position="322"/>
        <end position="369"/>
    </location>
</feature>
<dbReference type="CDD" id="cd12087">
    <property type="entry name" value="TM_EGFR-like"/>
    <property type="match status" value="1"/>
</dbReference>
<evidence type="ECO:0000256" key="2">
    <source>
        <dbReference type="SAM" id="Phobius"/>
    </source>
</evidence>
<keyword evidence="2" id="KW-0472">Membrane</keyword>
<feature type="compositionally biased region" description="Low complexity" evidence="1">
    <location>
        <begin position="330"/>
        <end position="369"/>
    </location>
</feature>
<keyword evidence="5" id="KW-1185">Reference proteome</keyword>
<feature type="compositionally biased region" description="Polar residues" evidence="1">
    <location>
        <begin position="410"/>
        <end position="421"/>
    </location>
</feature>
<evidence type="ECO:0000256" key="1">
    <source>
        <dbReference type="SAM" id="MobiDB-lite"/>
    </source>
</evidence>